<evidence type="ECO:0000313" key="3">
    <source>
        <dbReference type="EMBL" id="KAF3338187.1"/>
    </source>
</evidence>
<keyword evidence="4" id="KW-1185">Reference proteome</keyword>
<accession>A0A833VFV0</accession>
<feature type="transmembrane region" description="Helical" evidence="1">
    <location>
        <begin position="136"/>
        <end position="154"/>
    </location>
</feature>
<dbReference type="InterPro" id="IPR025315">
    <property type="entry name" value="DUF4220"/>
</dbReference>
<dbReference type="Pfam" id="PF04578">
    <property type="entry name" value="DUF594"/>
    <property type="match status" value="1"/>
</dbReference>
<reference evidence="3" key="1">
    <citation type="submission" date="2020-01" db="EMBL/GenBank/DDBJ databases">
        <title>Genome sequence of Kobresia littledalei, the first chromosome-level genome in the family Cyperaceae.</title>
        <authorList>
            <person name="Qu G."/>
        </authorList>
    </citation>
    <scope>NUCLEOTIDE SEQUENCE</scope>
    <source>
        <strain evidence="3">C.B.Clarke</strain>
        <tissue evidence="3">Leaf</tissue>
    </source>
</reference>
<protein>
    <recommendedName>
        <fullName evidence="2">DUF4220 domain-containing protein</fullName>
    </recommendedName>
</protein>
<dbReference type="OrthoDB" id="1689146at2759"/>
<evidence type="ECO:0000259" key="2">
    <source>
        <dbReference type="Pfam" id="PF13968"/>
    </source>
</evidence>
<organism evidence="3 4">
    <name type="scientific">Carex littledalei</name>
    <dbReference type="NCBI Taxonomy" id="544730"/>
    <lineage>
        <taxon>Eukaryota</taxon>
        <taxon>Viridiplantae</taxon>
        <taxon>Streptophyta</taxon>
        <taxon>Embryophyta</taxon>
        <taxon>Tracheophyta</taxon>
        <taxon>Spermatophyta</taxon>
        <taxon>Magnoliopsida</taxon>
        <taxon>Liliopsida</taxon>
        <taxon>Poales</taxon>
        <taxon>Cyperaceae</taxon>
        <taxon>Cyperoideae</taxon>
        <taxon>Cariceae</taxon>
        <taxon>Carex</taxon>
        <taxon>Carex subgen. Euthyceras</taxon>
    </lineage>
</organism>
<evidence type="ECO:0000313" key="4">
    <source>
        <dbReference type="Proteomes" id="UP000623129"/>
    </source>
</evidence>
<feature type="transmembrane region" description="Helical" evidence="1">
    <location>
        <begin position="260"/>
        <end position="278"/>
    </location>
</feature>
<feature type="transmembrane region" description="Helical" evidence="1">
    <location>
        <begin position="112"/>
        <end position="130"/>
    </location>
</feature>
<name>A0A833VFV0_9POAL</name>
<dbReference type="InterPro" id="IPR007658">
    <property type="entry name" value="DUF594"/>
</dbReference>
<dbReference type="EMBL" id="SWLB01000005">
    <property type="protein sequence ID" value="KAF3338187.1"/>
    <property type="molecule type" value="Genomic_DNA"/>
</dbReference>
<comment type="caution">
    <text evidence="3">The sequence shown here is derived from an EMBL/GenBank/DDBJ whole genome shotgun (WGS) entry which is preliminary data.</text>
</comment>
<sequence length="676" mass="77287">MKSITDKLQNLWSSDEIRVLVLTSLGIQMGLIFLAPLRKRSTKMVLTLTLWLLYLTADNVATYGLGNISNQTPAGSGVSSELTVLWAPFLLVHLGGPDTITSYAIEDNELWWRHLLGLVSQVIVTVYVFLQSPTNGLLWIPTIFVFIPGLIKFAERTHALRLASKDNIKDKIISELRPGSMKDIPMPDSQAIWEGFHWFNIFKRLLVDVTFPAEELMKSQDRIAGLTSTEALKLVAIELSFLYDILHTKAVHMHTNLGRVLRGFSLVSIIAALVVFHHLDMQKYVSKDIIITYILFGAGLSLEVIATMLLVFSDWMVVTLTENKHSNCFASCITAMVKRITFRKGIPRWAHTIGHYNLVGVSLRDRDTVLANIMRKLRIKHIWDNFCESTILIPITELLEKIMFTEAKRRAQNVHIYNVLLMARAYRGNKALERHGQLTNLEWSMKREFDECIILWHLATDICYYNDSSNQPKGSDDTERDVSWKTSNYMVYLLTQQQSMMQLGYGKTRFEATCAVVKKKFKGKGKLKDKDAREVLKAAPVLEQNDAQEPADGRQPTDKKDTFVLKKIWAFLRCWGRRKVEDDKRKGEDEMGELVLKDGLRLAKQLQEIKPDIKKWQVISETWMEMLGYAAIHCDSYQHAKTLSRGGELLTHLWLLMAQLGVVEEHKVQQYQSGSV</sequence>
<feature type="domain" description="DUF4220" evidence="2">
    <location>
        <begin position="51"/>
        <end position="359"/>
    </location>
</feature>
<gene>
    <name evidence="3" type="ORF">FCM35_KLT17024</name>
</gene>
<dbReference type="Pfam" id="PF13968">
    <property type="entry name" value="DUF4220"/>
    <property type="match status" value="1"/>
</dbReference>
<evidence type="ECO:0000256" key="1">
    <source>
        <dbReference type="SAM" id="Phobius"/>
    </source>
</evidence>
<dbReference type="PANTHER" id="PTHR31325">
    <property type="entry name" value="OS01G0798800 PROTEIN-RELATED"/>
    <property type="match status" value="1"/>
</dbReference>
<keyword evidence="1" id="KW-1133">Transmembrane helix</keyword>
<keyword evidence="1" id="KW-0812">Transmembrane</keyword>
<dbReference type="Proteomes" id="UP000623129">
    <property type="component" value="Unassembled WGS sequence"/>
</dbReference>
<proteinExistence type="predicted"/>
<feature type="transmembrane region" description="Helical" evidence="1">
    <location>
        <begin position="17"/>
        <end position="37"/>
    </location>
</feature>
<keyword evidence="1" id="KW-0472">Membrane</keyword>
<dbReference type="AlphaFoldDB" id="A0A833VFV0"/>
<feature type="transmembrane region" description="Helical" evidence="1">
    <location>
        <begin position="290"/>
        <end position="312"/>
    </location>
</feature>